<dbReference type="Proteomes" id="UP001148662">
    <property type="component" value="Unassembled WGS sequence"/>
</dbReference>
<reference evidence="1" key="1">
    <citation type="submission" date="2022-07" db="EMBL/GenBank/DDBJ databases">
        <title>Genome Sequence of Phlebia brevispora.</title>
        <authorList>
            <person name="Buettner E."/>
        </authorList>
    </citation>
    <scope>NUCLEOTIDE SEQUENCE</scope>
    <source>
        <strain evidence="1">MPL23</strain>
    </source>
</reference>
<sequence>MTTTAVVPACLLAAVPVVQPPHLEGDASLATEILPGPPPLASVQQVGLPRKDHKKTFQATSYLPISDPGTTYGANTVSTMAAAATEVDGPRRKRARLDKVSASSRSQRASARNNHVAKHTPELGVPMEGIASSSHLAVESDGAAMQVDSDDAMLSRSNSVQLPDDGENDSSSRRSTSRRDKGKGKEKERGLGVRVKEEPAAVSLNANESNYLNTASNEDHCSSCRSLGSLIYCDGCPRAFHLLCLDPPMEPKDLPAGDVRWFCPACMLKQKPPPKPPSSLKFMAPLIEHVQSIIPVEYQLPQDIRTFFKDVATGPKGTYEDSSEFKVARLNRHGQLEERDPYRLKDRNGDPVICFRCGTSALPPSLAATSPSTKRQRRTNGAATNNEAGRSIISCDYCHLHWHLDCLDPPLAYMPPWNRKWMCPNHADRVLQPKHRIPKNNAPPIEVSKSGQWNNGNIEVIQPETTIVIPPKLHVEEVLINGRRYRVPERIITMDFWNKTGKDQTQQQSHTTYESGMSSPLTSLSGYSDDESESQSSPSVKTFDMDQLRAAMSLCGLRASQAPSAGGDSSKIAKITKQRSAEPKTLKQDTQIASKTPAPDVVKTETNGVSQPEVAAPMRRSSRRPRPAKGYIYAEDYAELSEDSREYVQPEHTSRRQKRDANGKFVRKSDRSYHHHGHKAASSVAPSESTVSGTPTTQASSLPPLPEPTPTPSKSATMKSTPERFDVCEEQPVPAATASRPKRTRVPSRRADSPMTLTSASTQTNGNAQSRAPVLNVPAPTSLHPSLRYKPTASSTSETLSKVGTPRGSATSKAAKQATPAPAMHKAAPSSMAGKAEPTTTPSTGLKIRLPRISTVLPPVVSSTPDVEMSSGKTQSSSEVRPRRSLRRQRSVSTSMTGTSRSRSTPSSPRANGLA</sequence>
<name>A0ACC1T5S0_9APHY</name>
<gene>
    <name evidence="1" type="ORF">NM688_g3662</name>
</gene>
<protein>
    <submittedName>
        <fullName evidence="1">Uncharacterized protein</fullName>
    </submittedName>
</protein>
<dbReference type="EMBL" id="JANHOG010000550">
    <property type="protein sequence ID" value="KAJ3553344.1"/>
    <property type="molecule type" value="Genomic_DNA"/>
</dbReference>
<keyword evidence="2" id="KW-1185">Reference proteome</keyword>
<comment type="caution">
    <text evidence="1">The sequence shown here is derived from an EMBL/GenBank/DDBJ whole genome shotgun (WGS) entry which is preliminary data.</text>
</comment>
<accession>A0ACC1T5S0</accession>
<evidence type="ECO:0000313" key="1">
    <source>
        <dbReference type="EMBL" id="KAJ3553344.1"/>
    </source>
</evidence>
<proteinExistence type="predicted"/>
<organism evidence="1 2">
    <name type="scientific">Phlebia brevispora</name>
    <dbReference type="NCBI Taxonomy" id="194682"/>
    <lineage>
        <taxon>Eukaryota</taxon>
        <taxon>Fungi</taxon>
        <taxon>Dikarya</taxon>
        <taxon>Basidiomycota</taxon>
        <taxon>Agaricomycotina</taxon>
        <taxon>Agaricomycetes</taxon>
        <taxon>Polyporales</taxon>
        <taxon>Meruliaceae</taxon>
        <taxon>Phlebia</taxon>
    </lineage>
</organism>
<evidence type="ECO:0000313" key="2">
    <source>
        <dbReference type="Proteomes" id="UP001148662"/>
    </source>
</evidence>